<evidence type="ECO:0000313" key="2">
    <source>
        <dbReference type="Proteomes" id="UP001459277"/>
    </source>
</evidence>
<accession>A0AAW2DHW5</accession>
<protein>
    <recommendedName>
        <fullName evidence="3">FHA domain-containing protein</fullName>
    </recommendedName>
</protein>
<dbReference type="InterPro" id="IPR008984">
    <property type="entry name" value="SMAD_FHA_dom_sf"/>
</dbReference>
<comment type="caution">
    <text evidence="1">The sequence shown here is derived from an EMBL/GenBank/DDBJ whole genome shotgun (WGS) entry which is preliminary data.</text>
</comment>
<dbReference type="Proteomes" id="UP001459277">
    <property type="component" value="Unassembled WGS sequence"/>
</dbReference>
<dbReference type="SUPFAM" id="SSF49879">
    <property type="entry name" value="SMAD/FHA domain"/>
    <property type="match status" value="1"/>
</dbReference>
<dbReference type="PANTHER" id="PTHR37733:SF1">
    <property type="entry name" value="SMAD_FHA DOMAIN-CONTAINING PROTEIN"/>
    <property type="match status" value="1"/>
</dbReference>
<dbReference type="AlphaFoldDB" id="A0AAW2DHW5"/>
<sequence>MEVEGEDGSKIVLQNVGDKVVFGRGFGFNTKDKTVSRQHVVFELVKSGESQTGSEYSKVSFEVVGKNFMWVREHGSGEIRAFRNGEKGGVIEGQLPQNQHLSLQASLTRGVNDSSPVMGPTF</sequence>
<evidence type="ECO:0000313" key="1">
    <source>
        <dbReference type="EMBL" id="KAL0010062.1"/>
    </source>
</evidence>
<dbReference type="Gene3D" id="2.60.200.20">
    <property type="match status" value="1"/>
</dbReference>
<evidence type="ECO:0008006" key="3">
    <source>
        <dbReference type="Google" id="ProtNLM"/>
    </source>
</evidence>
<dbReference type="EMBL" id="JAZDWU010000002">
    <property type="protein sequence ID" value="KAL0010062.1"/>
    <property type="molecule type" value="Genomic_DNA"/>
</dbReference>
<organism evidence="1 2">
    <name type="scientific">Lithocarpus litseifolius</name>
    <dbReference type="NCBI Taxonomy" id="425828"/>
    <lineage>
        <taxon>Eukaryota</taxon>
        <taxon>Viridiplantae</taxon>
        <taxon>Streptophyta</taxon>
        <taxon>Embryophyta</taxon>
        <taxon>Tracheophyta</taxon>
        <taxon>Spermatophyta</taxon>
        <taxon>Magnoliopsida</taxon>
        <taxon>eudicotyledons</taxon>
        <taxon>Gunneridae</taxon>
        <taxon>Pentapetalae</taxon>
        <taxon>rosids</taxon>
        <taxon>fabids</taxon>
        <taxon>Fagales</taxon>
        <taxon>Fagaceae</taxon>
        <taxon>Lithocarpus</taxon>
    </lineage>
</organism>
<keyword evidence="2" id="KW-1185">Reference proteome</keyword>
<proteinExistence type="predicted"/>
<reference evidence="1 2" key="1">
    <citation type="submission" date="2024-01" db="EMBL/GenBank/DDBJ databases">
        <title>A telomere-to-telomere, gap-free genome of sweet tea (Lithocarpus litseifolius).</title>
        <authorList>
            <person name="Zhou J."/>
        </authorList>
    </citation>
    <scope>NUCLEOTIDE SEQUENCE [LARGE SCALE GENOMIC DNA]</scope>
    <source>
        <strain evidence="1">Zhou-2022a</strain>
        <tissue evidence="1">Leaf</tissue>
    </source>
</reference>
<gene>
    <name evidence="1" type="ORF">SO802_005170</name>
</gene>
<dbReference type="CDD" id="cd22671">
    <property type="entry name" value="FHA_APTX-like"/>
    <property type="match status" value="1"/>
</dbReference>
<dbReference type="PANTHER" id="PTHR37733">
    <property type="entry name" value="SMAD/FHA DOMAIN-CONTAINING PROTEIN"/>
    <property type="match status" value="1"/>
</dbReference>
<name>A0AAW2DHW5_9ROSI</name>